<dbReference type="AlphaFoldDB" id="A0A9E8RXS3"/>
<gene>
    <name evidence="2" type="ORF">OE105_11070</name>
</gene>
<feature type="transmembrane region" description="Helical" evidence="1">
    <location>
        <begin position="12"/>
        <end position="34"/>
    </location>
</feature>
<evidence type="ECO:0000256" key="1">
    <source>
        <dbReference type="SAM" id="Phobius"/>
    </source>
</evidence>
<dbReference type="KEGG" id="fhl:OE105_11070"/>
<sequence>MNVRKQNHILPLPLGMAVLFLVIGIFYSLTSYGVNAKSNACAYTGPTPPSNIQACNIDGYPFNYELWEQTGIVVYGTYKDVPGNDFKNAHQPEGTTDTISNKGLFKKGYGYVGMDSSGNLKGNGEYRYLGFDVNGAKYENIYFPNDANVANADLS</sequence>
<name>A0A9E8RXS3_9BACI</name>
<evidence type="ECO:0000313" key="2">
    <source>
        <dbReference type="EMBL" id="WAA12106.1"/>
    </source>
</evidence>
<dbReference type="Proteomes" id="UP001164726">
    <property type="component" value="Chromosome"/>
</dbReference>
<dbReference type="EMBL" id="CP106877">
    <property type="protein sequence ID" value="WAA12106.1"/>
    <property type="molecule type" value="Genomic_DNA"/>
</dbReference>
<keyword evidence="1" id="KW-0812">Transmembrane</keyword>
<protein>
    <submittedName>
        <fullName evidence="2">Uncharacterized protein</fullName>
    </submittedName>
</protein>
<keyword evidence="3" id="KW-1185">Reference proteome</keyword>
<reference evidence="2" key="1">
    <citation type="submission" date="2022-09" db="EMBL/GenBank/DDBJ databases">
        <title>Complete Genomes of Fervidibacillus albus and Fervidibacillus halotolerans isolated from tidal flat sediments.</title>
        <authorList>
            <person name="Kwon K.K."/>
            <person name="Yang S.-H."/>
            <person name="Park M.J."/>
            <person name="Oh H.-M."/>
        </authorList>
    </citation>
    <scope>NUCLEOTIDE SEQUENCE</scope>
    <source>
        <strain evidence="2">MEBiC13594</strain>
    </source>
</reference>
<organism evidence="2 3">
    <name type="scientific">Fervidibacillus halotolerans</name>
    <dbReference type="NCBI Taxonomy" id="2980027"/>
    <lineage>
        <taxon>Bacteria</taxon>
        <taxon>Bacillati</taxon>
        <taxon>Bacillota</taxon>
        <taxon>Bacilli</taxon>
        <taxon>Bacillales</taxon>
        <taxon>Bacillaceae</taxon>
        <taxon>Fervidibacillus</taxon>
    </lineage>
</organism>
<evidence type="ECO:0000313" key="3">
    <source>
        <dbReference type="Proteomes" id="UP001164726"/>
    </source>
</evidence>
<dbReference type="NCBIfam" id="NF047340">
    <property type="entry name" value="Athe_2463_dom"/>
    <property type="match status" value="1"/>
</dbReference>
<keyword evidence="1" id="KW-0472">Membrane</keyword>
<keyword evidence="1" id="KW-1133">Transmembrane helix</keyword>
<proteinExistence type="predicted"/>
<accession>A0A9E8RXS3</accession>
<dbReference type="RefSeq" id="WP_275420237.1">
    <property type="nucleotide sequence ID" value="NZ_CP106877.1"/>
</dbReference>